<reference evidence="1 2" key="1">
    <citation type="submission" date="2021-01" db="EMBL/GenBank/DDBJ databases">
        <title>Genomic Encyclopedia of Type Strains, Phase IV (KMG-IV): sequencing the most valuable type-strain genomes for metagenomic binning, comparative biology and taxonomic classification.</title>
        <authorList>
            <person name="Goeker M."/>
        </authorList>
    </citation>
    <scope>NUCLEOTIDE SEQUENCE [LARGE SCALE GENOMIC DNA]</scope>
    <source>
        <strain evidence="1 2">DSM 104297</strain>
    </source>
</reference>
<protein>
    <recommendedName>
        <fullName evidence="3">DNA helicase</fullName>
    </recommendedName>
</protein>
<dbReference type="Proteomes" id="UP000809829">
    <property type="component" value="Unassembled WGS sequence"/>
</dbReference>
<evidence type="ECO:0008006" key="3">
    <source>
        <dbReference type="Google" id="ProtNLM"/>
    </source>
</evidence>
<sequence length="87" mass="10574">MDLLDKMKKMIHIYDEILKQPHRTELARELRDEEDLFILLCFSEMLGLQNPAFYYTLELYPLIIERFHEWHVRMGMEKSPLDGIRCC</sequence>
<dbReference type="InterPro" id="IPR047717">
    <property type="entry name" value="CC_star_Cory"/>
</dbReference>
<gene>
    <name evidence="1" type="ORF">JOC83_002611</name>
</gene>
<organism evidence="1 2">
    <name type="scientific">Priestia iocasae</name>
    <dbReference type="NCBI Taxonomy" id="2291674"/>
    <lineage>
        <taxon>Bacteria</taxon>
        <taxon>Bacillati</taxon>
        <taxon>Bacillota</taxon>
        <taxon>Bacilli</taxon>
        <taxon>Bacillales</taxon>
        <taxon>Bacillaceae</taxon>
        <taxon>Priestia</taxon>
    </lineage>
</organism>
<dbReference type="EMBL" id="JAFBFC010000004">
    <property type="protein sequence ID" value="MBM7703762.1"/>
    <property type="molecule type" value="Genomic_DNA"/>
</dbReference>
<evidence type="ECO:0000313" key="2">
    <source>
        <dbReference type="Proteomes" id="UP000809829"/>
    </source>
</evidence>
<dbReference type="Pfam" id="PF25952">
    <property type="entry name" value="DUF7990"/>
    <property type="match status" value="1"/>
</dbReference>
<evidence type="ECO:0000313" key="1">
    <source>
        <dbReference type="EMBL" id="MBM7703762.1"/>
    </source>
</evidence>
<name>A0ABS2QXN4_9BACI</name>
<accession>A0ABS2QXN4</accession>
<dbReference type="NCBIfam" id="NF041419">
    <property type="entry name" value="CC_star_Cory"/>
    <property type="match status" value="1"/>
</dbReference>
<comment type="caution">
    <text evidence="1">The sequence shown here is derived from an EMBL/GenBank/DDBJ whole genome shotgun (WGS) entry which is preliminary data.</text>
</comment>
<keyword evidence="2" id="KW-1185">Reference proteome</keyword>
<proteinExistence type="predicted"/>
<dbReference type="InterPro" id="IPR058303">
    <property type="entry name" value="DUF7990"/>
</dbReference>